<dbReference type="AlphaFoldDB" id="A0AA39KSZ2"/>
<evidence type="ECO:0000256" key="5">
    <source>
        <dbReference type="ARBA" id="ARBA00022679"/>
    </source>
</evidence>
<evidence type="ECO:0000256" key="2">
    <source>
        <dbReference type="ARBA" id="ARBA00004718"/>
    </source>
</evidence>
<evidence type="ECO:0000256" key="7">
    <source>
        <dbReference type="ARBA" id="ARBA00022771"/>
    </source>
</evidence>
<evidence type="ECO:0000256" key="4">
    <source>
        <dbReference type="ARBA" id="ARBA00020923"/>
    </source>
</evidence>
<gene>
    <name evidence="15" type="ORF">PV328_005954</name>
</gene>
<dbReference type="GO" id="GO:0016925">
    <property type="term" value="P:protein sumoylation"/>
    <property type="evidence" value="ECO:0007669"/>
    <property type="project" value="TreeGrafter"/>
</dbReference>
<keyword evidence="6" id="KW-0479">Metal-binding</keyword>
<evidence type="ECO:0000256" key="1">
    <source>
        <dbReference type="ARBA" id="ARBA00004123"/>
    </source>
</evidence>
<comment type="similarity">
    <text evidence="3">Belongs to the NSE2 family.</text>
</comment>
<keyword evidence="16" id="KW-1185">Reference proteome</keyword>
<evidence type="ECO:0000256" key="3">
    <source>
        <dbReference type="ARBA" id="ARBA00008212"/>
    </source>
</evidence>
<dbReference type="PANTHER" id="PTHR21330:SF1">
    <property type="entry name" value="E3 SUMO-PROTEIN LIGASE NSE2"/>
    <property type="match status" value="1"/>
</dbReference>
<keyword evidence="8" id="KW-0833">Ubl conjugation pathway</keyword>
<dbReference type="EMBL" id="JAQQBS010000002">
    <property type="protein sequence ID" value="KAK0172660.1"/>
    <property type="molecule type" value="Genomic_DNA"/>
</dbReference>
<evidence type="ECO:0000259" key="14">
    <source>
        <dbReference type="PROSITE" id="PS51044"/>
    </source>
</evidence>
<evidence type="ECO:0000313" key="16">
    <source>
        <dbReference type="Proteomes" id="UP001168990"/>
    </source>
</evidence>
<sequence length="205" mass="23045">MDEFSKSAPQLCQSMIKTAANAITCIDTHEQASQEILNALRINLEKYCRNIEKHKKINELSEEILAVPEEDRASLLDNFCENINSFEPNVVDSEYLKEFDDRVAALMKSSGLKTNNDDSVSAGDELQIAQNNINLICPISKSKMTEPMQNTICGHIYDRSSVVSLLKMSQNTRCPIVGCSNRQYLSLQDLKCDIVTQMCVETNNE</sequence>
<proteinExistence type="inferred from homology"/>
<organism evidence="15 16">
    <name type="scientific">Microctonus aethiopoides</name>
    <dbReference type="NCBI Taxonomy" id="144406"/>
    <lineage>
        <taxon>Eukaryota</taxon>
        <taxon>Metazoa</taxon>
        <taxon>Ecdysozoa</taxon>
        <taxon>Arthropoda</taxon>
        <taxon>Hexapoda</taxon>
        <taxon>Insecta</taxon>
        <taxon>Pterygota</taxon>
        <taxon>Neoptera</taxon>
        <taxon>Endopterygota</taxon>
        <taxon>Hymenoptera</taxon>
        <taxon>Apocrita</taxon>
        <taxon>Ichneumonoidea</taxon>
        <taxon>Braconidae</taxon>
        <taxon>Euphorinae</taxon>
        <taxon>Microctonus</taxon>
    </lineage>
</organism>
<keyword evidence="5" id="KW-0808">Transferase</keyword>
<dbReference type="Pfam" id="PF11789">
    <property type="entry name" value="zf-Nse"/>
    <property type="match status" value="1"/>
</dbReference>
<protein>
    <recommendedName>
        <fullName evidence="4">E3 SUMO-protein ligase NSE2</fullName>
    </recommendedName>
    <alternativeName>
        <fullName evidence="11">E3 SUMO-protein transferase NSE2</fullName>
    </alternativeName>
    <alternativeName>
        <fullName evidence="12">Non-structural maintenance of chromosomes element 2 homolog</fullName>
    </alternativeName>
</protein>
<dbReference type="GO" id="GO:0000724">
    <property type="term" value="P:double-strand break repair via homologous recombination"/>
    <property type="evidence" value="ECO:0007669"/>
    <property type="project" value="InterPro"/>
</dbReference>
<dbReference type="GO" id="GO:0008270">
    <property type="term" value="F:zinc ion binding"/>
    <property type="evidence" value="ECO:0007669"/>
    <property type="project" value="UniProtKB-KW"/>
</dbReference>
<reference evidence="15" key="1">
    <citation type="journal article" date="2023" name="bioRxiv">
        <title>Scaffold-level genome assemblies of two parasitoid biocontrol wasps reveal the parthenogenesis mechanism and an associated novel virus.</title>
        <authorList>
            <person name="Inwood S."/>
            <person name="Skelly J."/>
            <person name="Guhlin J."/>
            <person name="Harrop T."/>
            <person name="Goldson S."/>
            <person name="Dearden P."/>
        </authorList>
    </citation>
    <scope>NUCLEOTIDE SEQUENCE</scope>
    <source>
        <strain evidence="15">Irish</strain>
        <tissue evidence="15">Whole body</tissue>
    </source>
</reference>
<dbReference type="InterPro" id="IPR004181">
    <property type="entry name" value="Znf_MIZ"/>
</dbReference>
<evidence type="ECO:0000256" key="9">
    <source>
        <dbReference type="ARBA" id="ARBA00022833"/>
    </source>
</evidence>
<reference evidence="15" key="2">
    <citation type="submission" date="2023-03" db="EMBL/GenBank/DDBJ databases">
        <authorList>
            <person name="Inwood S.N."/>
            <person name="Skelly J.G."/>
            <person name="Guhlin J."/>
            <person name="Harrop T.W.R."/>
            <person name="Goldson S.G."/>
            <person name="Dearden P.K."/>
        </authorList>
    </citation>
    <scope>NUCLEOTIDE SEQUENCE</scope>
    <source>
        <strain evidence="15">Irish</strain>
        <tissue evidence="15">Whole body</tissue>
    </source>
</reference>
<dbReference type="InterPro" id="IPR026846">
    <property type="entry name" value="Nse2(Mms21)"/>
</dbReference>
<dbReference type="CDD" id="cd16651">
    <property type="entry name" value="SPL-RING_NSE2"/>
    <property type="match status" value="1"/>
</dbReference>
<dbReference type="SUPFAM" id="SSF57850">
    <property type="entry name" value="RING/U-box"/>
    <property type="match status" value="1"/>
</dbReference>
<keyword evidence="7 13" id="KW-0863">Zinc-finger</keyword>
<evidence type="ECO:0000256" key="12">
    <source>
        <dbReference type="ARBA" id="ARBA00032533"/>
    </source>
</evidence>
<dbReference type="PANTHER" id="PTHR21330">
    <property type="entry name" value="E3 SUMO-PROTEIN LIGASE NSE2"/>
    <property type="match status" value="1"/>
</dbReference>
<dbReference type="GO" id="GO:0061665">
    <property type="term" value="F:SUMO ligase activity"/>
    <property type="evidence" value="ECO:0007669"/>
    <property type="project" value="TreeGrafter"/>
</dbReference>
<name>A0AA39KSZ2_9HYME</name>
<feature type="domain" description="SP-RING-type" evidence="14">
    <location>
        <begin position="122"/>
        <end position="205"/>
    </location>
</feature>
<comment type="caution">
    <text evidence="15">The sequence shown here is derived from an EMBL/GenBank/DDBJ whole genome shotgun (WGS) entry which is preliminary data.</text>
</comment>
<keyword evidence="9" id="KW-0862">Zinc</keyword>
<evidence type="ECO:0000256" key="13">
    <source>
        <dbReference type="PROSITE-ProRule" id="PRU00452"/>
    </source>
</evidence>
<dbReference type="Gene3D" id="3.30.40.10">
    <property type="entry name" value="Zinc/RING finger domain, C3HC4 (zinc finger)"/>
    <property type="match status" value="1"/>
</dbReference>
<evidence type="ECO:0000313" key="15">
    <source>
        <dbReference type="EMBL" id="KAK0172660.1"/>
    </source>
</evidence>
<evidence type="ECO:0000256" key="10">
    <source>
        <dbReference type="ARBA" id="ARBA00023242"/>
    </source>
</evidence>
<evidence type="ECO:0000256" key="8">
    <source>
        <dbReference type="ARBA" id="ARBA00022786"/>
    </source>
</evidence>
<evidence type="ECO:0000256" key="11">
    <source>
        <dbReference type="ARBA" id="ARBA00031731"/>
    </source>
</evidence>
<accession>A0AA39KSZ2</accession>
<keyword evidence="10" id="KW-0539">Nucleus</keyword>
<comment type="subcellular location">
    <subcellularLocation>
        <location evidence="1">Nucleus</location>
    </subcellularLocation>
</comment>
<dbReference type="GO" id="GO:0030915">
    <property type="term" value="C:Smc5-Smc6 complex"/>
    <property type="evidence" value="ECO:0007669"/>
    <property type="project" value="InterPro"/>
</dbReference>
<evidence type="ECO:0000256" key="6">
    <source>
        <dbReference type="ARBA" id="ARBA00022723"/>
    </source>
</evidence>
<comment type="pathway">
    <text evidence="2">Protein modification; protein sumoylation.</text>
</comment>
<dbReference type="PROSITE" id="PS51044">
    <property type="entry name" value="ZF_SP_RING"/>
    <property type="match status" value="1"/>
</dbReference>
<dbReference type="Proteomes" id="UP001168990">
    <property type="component" value="Unassembled WGS sequence"/>
</dbReference>
<dbReference type="InterPro" id="IPR013083">
    <property type="entry name" value="Znf_RING/FYVE/PHD"/>
</dbReference>
<dbReference type="GO" id="GO:0005634">
    <property type="term" value="C:nucleus"/>
    <property type="evidence" value="ECO:0007669"/>
    <property type="project" value="UniProtKB-SubCell"/>
</dbReference>